<evidence type="ECO:0000256" key="1">
    <source>
        <dbReference type="SAM" id="SignalP"/>
    </source>
</evidence>
<feature type="signal peptide" evidence="1">
    <location>
        <begin position="1"/>
        <end position="15"/>
    </location>
</feature>
<gene>
    <name evidence="2" type="ORF">CCMP2556_LOCUS9983</name>
</gene>
<dbReference type="Proteomes" id="UP001642484">
    <property type="component" value="Unassembled WGS sequence"/>
</dbReference>
<evidence type="ECO:0000313" key="3">
    <source>
        <dbReference type="Proteomes" id="UP001642484"/>
    </source>
</evidence>
<accession>A0ABP0J740</accession>
<comment type="caution">
    <text evidence="2">The sequence shown here is derived from an EMBL/GenBank/DDBJ whole genome shotgun (WGS) entry which is preliminary data.</text>
</comment>
<proteinExistence type="predicted"/>
<reference evidence="2 3" key="1">
    <citation type="submission" date="2024-02" db="EMBL/GenBank/DDBJ databases">
        <authorList>
            <person name="Chen Y."/>
            <person name="Shah S."/>
            <person name="Dougan E. K."/>
            <person name="Thang M."/>
            <person name="Chan C."/>
        </authorList>
    </citation>
    <scope>NUCLEOTIDE SEQUENCE [LARGE SCALE GENOMIC DNA]</scope>
</reference>
<name>A0ABP0J740_9DINO</name>
<dbReference type="EMBL" id="CAXAMN010004592">
    <property type="protein sequence ID" value="CAK9010181.1"/>
    <property type="molecule type" value="Genomic_DNA"/>
</dbReference>
<feature type="chain" id="PRO_5046184538" evidence="1">
    <location>
        <begin position="16"/>
        <end position="328"/>
    </location>
</feature>
<organism evidence="2 3">
    <name type="scientific">Durusdinium trenchii</name>
    <dbReference type="NCBI Taxonomy" id="1381693"/>
    <lineage>
        <taxon>Eukaryota</taxon>
        <taxon>Sar</taxon>
        <taxon>Alveolata</taxon>
        <taxon>Dinophyceae</taxon>
        <taxon>Suessiales</taxon>
        <taxon>Symbiodiniaceae</taxon>
        <taxon>Durusdinium</taxon>
    </lineage>
</organism>
<evidence type="ECO:0000313" key="2">
    <source>
        <dbReference type="EMBL" id="CAK9010181.1"/>
    </source>
</evidence>
<protein>
    <submittedName>
        <fullName evidence="2">Uncharacterized protein</fullName>
    </submittedName>
</protein>
<keyword evidence="3" id="KW-1185">Reference proteome</keyword>
<keyword evidence="1" id="KW-0732">Signal</keyword>
<sequence length="328" mass="36894">MAVMRLLIFLYTARCDCVVQFVWTMDNPTLCRPFCGRSICRVNTVAAIYLMITQCEFYNAGQRLPAWVLTCKRRLIEVAFLHKFTFAELRWSLTIAALCIQSMTIQSLPLSFSLRPTSTTHSLCEGKTLCKGLTIHREQRPSTLASAAGSQRWSLCSMFVSWAVSRHRSRARRRAAAATDFDIDIIQKKKTGKKTEEEEETKTSKDMWVVLVHAPIRNCKMPWCKIPGLRRVICTCLKDGVEPGAGIRSKDGKCALTLEQYAEVLSEGVPLLSRGKAYEVSSRLFESAMANPVGTAVVINSFKKAAEDYHQRLTNLGLWTSIAPVDRD</sequence>